<sequence length="672" mass="77099">MPLIVFLFCVLFAAALDATEIEQATQQNISAHIQKQSNLTFSNYENRIEQLSLKHNQDNLEMLAALNQFNEQNPTNNLNDLAYLLSYRCYLELVNNQQDAYQQTEQSLLALTISSASDPAISAATSFCKSWRYYFEKDAKQYDLYIEQSFNYALNAQTPVLKYWIAISFAMMAQDTGRHSAAIEAAKLAMTIANVNKDNYREATSRAIIAISEAELGFFDDALINNQWAIDWYKSVDQQNAILGLYQNRGFILNSQGNTAQAKAIYLDAIEQAKKLENQDAIHEIYSNLAAIAFTEGELALSNDYAKKTLQYAQQSDYQTLAAHAYSIMAINNVYLNQLDLAQEYFDKGNSYFEEYKMISLLADNYKSWSEAMASIENFEAAYKAQLRYKELSDKIFNTERESRMLRIKELYEVAQKDQEIEQLAFDNQRKNTEIENKSLQKRIWILSAVITLLAFIILSFFYRKLNTSNKKLTKHNTKLNEERFIDPLTEGLNRRFFEVQQRERMLNVPEVSFSLFALDIDHFKSLNDTYGHACGDQVLKQFCQRIRQSIRQQDNLIRMGGEEFLLVIENSKLEADAQLIKKLLTITNSEPITFELHRVSISVSIGAASNVNIYDETTLDFALELADQALYKAKQAGRNQGELLDLYQINLASVINNYDMIVSKTVTSRTQ</sequence>
<dbReference type="Pfam" id="PF00990">
    <property type="entry name" value="GGDEF"/>
    <property type="match status" value="1"/>
</dbReference>
<dbReference type="RefSeq" id="WP_336435585.1">
    <property type="nucleotide sequence ID" value="NZ_JBAWKS010000001.1"/>
</dbReference>
<proteinExistence type="predicted"/>
<evidence type="ECO:0000256" key="3">
    <source>
        <dbReference type="SAM" id="Phobius"/>
    </source>
</evidence>
<keyword evidence="3" id="KW-1133">Transmembrane helix</keyword>
<comment type="catalytic activity">
    <reaction evidence="2">
        <text>2 GTP = 3',3'-c-di-GMP + 2 diphosphate</text>
        <dbReference type="Rhea" id="RHEA:24898"/>
        <dbReference type="ChEBI" id="CHEBI:33019"/>
        <dbReference type="ChEBI" id="CHEBI:37565"/>
        <dbReference type="ChEBI" id="CHEBI:58805"/>
        <dbReference type="EC" id="2.7.7.65"/>
    </reaction>
</comment>
<organism evidence="6 7">
    <name type="scientific">Pseudoalteromonas spongiae</name>
    <dbReference type="NCBI Taxonomy" id="298657"/>
    <lineage>
        <taxon>Bacteria</taxon>
        <taxon>Pseudomonadati</taxon>
        <taxon>Pseudomonadota</taxon>
        <taxon>Gammaproteobacteria</taxon>
        <taxon>Alteromonadales</taxon>
        <taxon>Pseudoalteromonadaceae</taxon>
        <taxon>Pseudoalteromonas</taxon>
    </lineage>
</organism>
<evidence type="ECO:0000313" key="6">
    <source>
        <dbReference type="EMBL" id="MEI4550364.1"/>
    </source>
</evidence>
<accession>A0ABU8ETR5</accession>
<dbReference type="InterPro" id="IPR050469">
    <property type="entry name" value="Diguanylate_Cyclase"/>
</dbReference>
<dbReference type="SMART" id="SM00267">
    <property type="entry name" value="GGDEF"/>
    <property type="match status" value="1"/>
</dbReference>
<dbReference type="PROSITE" id="PS50887">
    <property type="entry name" value="GGDEF"/>
    <property type="match status" value="1"/>
</dbReference>
<evidence type="ECO:0000256" key="1">
    <source>
        <dbReference type="ARBA" id="ARBA00012528"/>
    </source>
</evidence>
<evidence type="ECO:0000313" key="7">
    <source>
        <dbReference type="Proteomes" id="UP001382455"/>
    </source>
</evidence>
<feature type="transmembrane region" description="Helical" evidence="3">
    <location>
        <begin position="444"/>
        <end position="463"/>
    </location>
</feature>
<gene>
    <name evidence="6" type="ORF">WAE96_11875</name>
</gene>
<dbReference type="InterPro" id="IPR029787">
    <property type="entry name" value="Nucleotide_cyclase"/>
</dbReference>
<feature type="chain" id="PRO_5047417185" description="diguanylate cyclase" evidence="4">
    <location>
        <begin position="19"/>
        <end position="672"/>
    </location>
</feature>
<evidence type="ECO:0000259" key="5">
    <source>
        <dbReference type="PROSITE" id="PS50887"/>
    </source>
</evidence>
<dbReference type="EMBL" id="JBAWKS010000001">
    <property type="protein sequence ID" value="MEI4550364.1"/>
    <property type="molecule type" value="Genomic_DNA"/>
</dbReference>
<comment type="caution">
    <text evidence="6">The sequence shown here is derived from an EMBL/GenBank/DDBJ whole genome shotgun (WGS) entry which is preliminary data.</text>
</comment>
<keyword evidence="4" id="KW-0732">Signal</keyword>
<evidence type="ECO:0000256" key="2">
    <source>
        <dbReference type="ARBA" id="ARBA00034247"/>
    </source>
</evidence>
<dbReference type="GO" id="GO:0052621">
    <property type="term" value="F:diguanylate cyclase activity"/>
    <property type="evidence" value="ECO:0007669"/>
    <property type="project" value="UniProtKB-EC"/>
</dbReference>
<dbReference type="CDD" id="cd01949">
    <property type="entry name" value="GGDEF"/>
    <property type="match status" value="1"/>
</dbReference>
<keyword evidence="3" id="KW-0812">Transmembrane</keyword>
<dbReference type="NCBIfam" id="TIGR00254">
    <property type="entry name" value="GGDEF"/>
    <property type="match status" value="1"/>
</dbReference>
<dbReference type="InterPro" id="IPR000160">
    <property type="entry name" value="GGDEF_dom"/>
</dbReference>
<dbReference type="InterPro" id="IPR043128">
    <property type="entry name" value="Rev_trsase/Diguanyl_cyclase"/>
</dbReference>
<evidence type="ECO:0000256" key="4">
    <source>
        <dbReference type="SAM" id="SignalP"/>
    </source>
</evidence>
<keyword evidence="6" id="KW-0548">Nucleotidyltransferase</keyword>
<keyword evidence="7" id="KW-1185">Reference proteome</keyword>
<feature type="domain" description="GGDEF" evidence="5">
    <location>
        <begin position="512"/>
        <end position="647"/>
    </location>
</feature>
<reference evidence="6 7" key="1">
    <citation type="submission" date="2023-12" db="EMBL/GenBank/DDBJ databases">
        <title>Friends and Foes: Symbiotic and Algicidal bacterial influence on Karenia brevis blooms.</title>
        <authorList>
            <person name="Fei C."/>
            <person name="Mohamed A.R."/>
            <person name="Booker A."/>
            <person name="Arshad M."/>
            <person name="Klass S."/>
            <person name="Ahn S."/>
            <person name="Gilbert P.M."/>
            <person name="Heil C.A."/>
            <person name="Martinez J.M."/>
            <person name="Amin S.A."/>
        </authorList>
    </citation>
    <scope>NUCLEOTIDE SEQUENCE [LARGE SCALE GENOMIC DNA]</scope>
    <source>
        <strain evidence="6 7">CE15</strain>
    </source>
</reference>
<dbReference type="SUPFAM" id="SSF48452">
    <property type="entry name" value="TPR-like"/>
    <property type="match status" value="2"/>
</dbReference>
<dbReference type="EC" id="2.7.7.65" evidence="1"/>
<keyword evidence="3" id="KW-0472">Membrane</keyword>
<dbReference type="PANTHER" id="PTHR45138:SF9">
    <property type="entry name" value="DIGUANYLATE CYCLASE DGCM-RELATED"/>
    <property type="match status" value="1"/>
</dbReference>
<dbReference type="SUPFAM" id="SSF55073">
    <property type="entry name" value="Nucleotide cyclase"/>
    <property type="match status" value="1"/>
</dbReference>
<protein>
    <recommendedName>
        <fullName evidence="1">diguanylate cyclase</fullName>
        <ecNumber evidence="1">2.7.7.65</ecNumber>
    </recommendedName>
</protein>
<feature type="signal peptide" evidence="4">
    <location>
        <begin position="1"/>
        <end position="18"/>
    </location>
</feature>
<dbReference type="Gene3D" id="1.25.40.10">
    <property type="entry name" value="Tetratricopeptide repeat domain"/>
    <property type="match status" value="1"/>
</dbReference>
<dbReference type="Proteomes" id="UP001382455">
    <property type="component" value="Unassembled WGS sequence"/>
</dbReference>
<dbReference type="Gene3D" id="3.30.70.270">
    <property type="match status" value="1"/>
</dbReference>
<dbReference type="PANTHER" id="PTHR45138">
    <property type="entry name" value="REGULATORY COMPONENTS OF SENSORY TRANSDUCTION SYSTEM"/>
    <property type="match status" value="1"/>
</dbReference>
<name>A0ABU8ETR5_9GAMM</name>
<keyword evidence="6" id="KW-0808">Transferase</keyword>
<dbReference type="InterPro" id="IPR011990">
    <property type="entry name" value="TPR-like_helical_dom_sf"/>
</dbReference>